<evidence type="ECO:0000313" key="3">
    <source>
        <dbReference type="EMBL" id="KAL3665687.1"/>
    </source>
</evidence>
<keyword evidence="1" id="KW-0175">Coiled coil</keyword>
<evidence type="ECO:0000256" key="1">
    <source>
        <dbReference type="SAM" id="Coils"/>
    </source>
</evidence>
<proteinExistence type="predicted"/>
<dbReference type="AlphaFoldDB" id="A0ABD3FFG0"/>
<reference evidence="3 4" key="1">
    <citation type="submission" date="2024-09" db="EMBL/GenBank/DDBJ databases">
        <title>Genome sequencing and assembly of Phytophthora oleae, isolate VK10A, causative agent of rot of olive drupes.</title>
        <authorList>
            <person name="Conti Taguali S."/>
            <person name="Riolo M."/>
            <person name="La Spada F."/>
            <person name="Cacciola S.O."/>
            <person name="Dionisio G."/>
        </authorList>
    </citation>
    <scope>NUCLEOTIDE SEQUENCE [LARGE SCALE GENOMIC DNA]</scope>
    <source>
        <strain evidence="3 4">VK10A</strain>
    </source>
</reference>
<dbReference type="Proteomes" id="UP001632037">
    <property type="component" value="Unassembled WGS sequence"/>
</dbReference>
<keyword evidence="4" id="KW-1185">Reference proteome</keyword>
<organism evidence="3 4">
    <name type="scientific">Phytophthora oleae</name>
    <dbReference type="NCBI Taxonomy" id="2107226"/>
    <lineage>
        <taxon>Eukaryota</taxon>
        <taxon>Sar</taxon>
        <taxon>Stramenopiles</taxon>
        <taxon>Oomycota</taxon>
        <taxon>Peronosporomycetes</taxon>
        <taxon>Peronosporales</taxon>
        <taxon>Peronosporaceae</taxon>
        <taxon>Phytophthora</taxon>
    </lineage>
</organism>
<feature type="region of interest" description="Disordered" evidence="2">
    <location>
        <begin position="41"/>
        <end position="68"/>
    </location>
</feature>
<name>A0ABD3FFG0_9STRA</name>
<evidence type="ECO:0000256" key="2">
    <source>
        <dbReference type="SAM" id="MobiDB-lite"/>
    </source>
</evidence>
<comment type="caution">
    <text evidence="3">The sequence shown here is derived from an EMBL/GenBank/DDBJ whole genome shotgun (WGS) entry which is preliminary data.</text>
</comment>
<feature type="coiled-coil region" evidence="1">
    <location>
        <begin position="110"/>
        <end position="137"/>
    </location>
</feature>
<dbReference type="EMBL" id="JBIMZQ010000019">
    <property type="protein sequence ID" value="KAL3665687.1"/>
    <property type="molecule type" value="Genomic_DNA"/>
</dbReference>
<feature type="compositionally biased region" description="Basic residues" evidence="2">
    <location>
        <begin position="55"/>
        <end position="64"/>
    </location>
</feature>
<sequence length="175" mass="20517">MAHSAAKLQRMRREVATNLRALRQFEHRGPGREFCAANLYPENEDESQKEGTHRANTKNRKQRKTSNSDVLASLAESMAQMVDNDADEAQQETWTEQALLLRDQRLAHRLDMLTNMLERTKNEEQLLENSREEESKTNFDEEEWEAVLQHTINRRLALQRQISELEFQVTYGTDE</sequence>
<protein>
    <submittedName>
        <fullName evidence="3">Uncharacterized protein</fullName>
    </submittedName>
</protein>
<accession>A0ABD3FFG0</accession>
<gene>
    <name evidence="3" type="ORF">V7S43_009120</name>
</gene>
<evidence type="ECO:0000313" key="4">
    <source>
        <dbReference type="Proteomes" id="UP001632037"/>
    </source>
</evidence>